<accession>A0A158QM65</accession>
<dbReference type="WBParaSite" id="HPLM_0000777501-mRNA-1">
    <property type="protein sequence ID" value="HPLM_0000777501-mRNA-1"/>
    <property type="gene ID" value="HPLM_0000777501"/>
</dbReference>
<dbReference type="EMBL" id="UZAF01016725">
    <property type="protein sequence ID" value="VDO32930.1"/>
    <property type="molecule type" value="Genomic_DNA"/>
</dbReference>
<protein>
    <submittedName>
        <fullName evidence="3">Zf-ISL3 domain-containing protein</fullName>
    </submittedName>
</protein>
<reference evidence="1 2" key="2">
    <citation type="submission" date="2018-11" db="EMBL/GenBank/DDBJ databases">
        <authorList>
            <consortium name="Pathogen Informatics"/>
        </authorList>
    </citation>
    <scope>NUCLEOTIDE SEQUENCE [LARGE SCALE GENOMIC DNA]</scope>
    <source>
        <strain evidence="1 2">MHpl1</strain>
    </source>
</reference>
<proteinExistence type="predicted"/>
<evidence type="ECO:0000313" key="3">
    <source>
        <dbReference type="WBParaSite" id="HPLM_0000777501-mRNA-1"/>
    </source>
</evidence>
<reference evidence="3" key="1">
    <citation type="submission" date="2016-04" db="UniProtKB">
        <authorList>
            <consortium name="WormBaseParasite"/>
        </authorList>
    </citation>
    <scope>IDENTIFICATION</scope>
</reference>
<evidence type="ECO:0000313" key="1">
    <source>
        <dbReference type="EMBL" id="VDO32930.1"/>
    </source>
</evidence>
<dbReference type="AlphaFoldDB" id="A0A158QM65"/>
<gene>
    <name evidence="1" type="ORF">HPLM_LOCUS7767</name>
</gene>
<name>A0A158QM65_HAEPC</name>
<dbReference type="Proteomes" id="UP000268014">
    <property type="component" value="Unassembled WGS sequence"/>
</dbReference>
<organism evidence="3">
    <name type="scientific">Haemonchus placei</name>
    <name type="common">Barber's pole worm</name>
    <dbReference type="NCBI Taxonomy" id="6290"/>
    <lineage>
        <taxon>Eukaryota</taxon>
        <taxon>Metazoa</taxon>
        <taxon>Ecdysozoa</taxon>
        <taxon>Nematoda</taxon>
        <taxon>Chromadorea</taxon>
        <taxon>Rhabditida</taxon>
        <taxon>Rhabditina</taxon>
        <taxon>Rhabditomorpha</taxon>
        <taxon>Strongyloidea</taxon>
        <taxon>Trichostrongylidae</taxon>
        <taxon>Haemonchus</taxon>
    </lineage>
</organism>
<sequence length="65" mass="7572">MTTLMLPHFQAVAQGFVRAVKETFHFPLECYGNCCATCREEVRRVRHAVWVQGTTDDFQLKWTLP</sequence>
<keyword evidence="2" id="KW-1185">Reference proteome</keyword>
<evidence type="ECO:0000313" key="2">
    <source>
        <dbReference type="Proteomes" id="UP000268014"/>
    </source>
</evidence>